<organism evidence="1 2">
    <name type="scientific">Cerrena zonata</name>
    <dbReference type="NCBI Taxonomy" id="2478898"/>
    <lineage>
        <taxon>Eukaryota</taxon>
        <taxon>Fungi</taxon>
        <taxon>Dikarya</taxon>
        <taxon>Basidiomycota</taxon>
        <taxon>Agaricomycotina</taxon>
        <taxon>Agaricomycetes</taxon>
        <taxon>Polyporales</taxon>
        <taxon>Cerrenaceae</taxon>
        <taxon>Cerrena</taxon>
    </lineage>
</organism>
<reference evidence="1 2" key="1">
    <citation type="submission" date="2022-09" db="EMBL/GenBank/DDBJ databases">
        <authorList>
            <person name="Palmer J.M."/>
        </authorList>
    </citation>
    <scope>NUCLEOTIDE SEQUENCE [LARGE SCALE GENOMIC DNA]</scope>
    <source>
        <strain evidence="1 2">DSM 7382</strain>
    </source>
</reference>
<comment type="caution">
    <text evidence="1">The sequence shown here is derived from an EMBL/GenBank/DDBJ whole genome shotgun (WGS) entry which is preliminary data.</text>
</comment>
<protein>
    <submittedName>
        <fullName evidence="1">Uncharacterized protein</fullName>
    </submittedName>
</protein>
<dbReference type="Proteomes" id="UP001385951">
    <property type="component" value="Unassembled WGS sequence"/>
</dbReference>
<name>A0AAW0FL57_9APHY</name>
<evidence type="ECO:0000313" key="2">
    <source>
        <dbReference type="Proteomes" id="UP001385951"/>
    </source>
</evidence>
<dbReference type="EMBL" id="JASBNA010000041">
    <property type="protein sequence ID" value="KAK7681476.1"/>
    <property type="molecule type" value="Genomic_DNA"/>
</dbReference>
<proteinExistence type="predicted"/>
<evidence type="ECO:0000313" key="1">
    <source>
        <dbReference type="EMBL" id="KAK7681476.1"/>
    </source>
</evidence>
<accession>A0AAW0FL57</accession>
<sequence length="120" mass="13758">MDLGSKISPYIYILSTPTANPLVPYAHPPPRFCLFAIPRPSTSAHALWCAWDPLTTPLPRYSDPSSMRVFPMDFFVGTLCFFVRLPLFFLQCQSILLIFLLQRAFLRFPSCVSFGLLFYE</sequence>
<dbReference type="AlphaFoldDB" id="A0AAW0FL57"/>
<keyword evidence="2" id="KW-1185">Reference proteome</keyword>
<gene>
    <name evidence="1" type="ORF">QCA50_015568</name>
</gene>